<dbReference type="GO" id="GO:0032955">
    <property type="term" value="P:regulation of division septum assembly"/>
    <property type="evidence" value="ECO:0007669"/>
    <property type="project" value="InterPro"/>
</dbReference>
<dbReference type="Proteomes" id="UP001319121">
    <property type="component" value="Chromosome"/>
</dbReference>
<evidence type="ECO:0000256" key="2">
    <source>
        <dbReference type="ARBA" id="ARBA00020112"/>
    </source>
</evidence>
<dbReference type="KEGG" id="fku:FGKAn22_10210"/>
<organism evidence="7 8">
    <name type="scientific">Ferrigenium kumadai</name>
    <dbReference type="NCBI Taxonomy" id="1682490"/>
    <lineage>
        <taxon>Bacteria</taxon>
        <taxon>Pseudomonadati</taxon>
        <taxon>Pseudomonadota</taxon>
        <taxon>Betaproteobacteria</taxon>
        <taxon>Nitrosomonadales</taxon>
        <taxon>Gallionellaceae</taxon>
        <taxon>Ferrigenium</taxon>
    </lineage>
</organism>
<evidence type="ECO:0000256" key="5">
    <source>
        <dbReference type="ARBA" id="ARBA00025265"/>
    </source>
</evidence>
<gene>
    <name evidence="6 7" type="primary">minE</name>
    <name evidence="7" type="ORF">FGKAn22_10210</name>
</gene>
<comment type="similarity">
    <text evidence="1 6">Belongs to the MinE family.</text>
</comment>
<dbReference type="GO" id="GO:0051301">
    <property type="term" value="P:cell division"/>
    <property type="evidence" value="ECO:0007669"/>
    <property type="project" value="UniProtKB-KW"/>
</dbReference>
<dbReference type="Gene3D" id="3.30.1070.10">
    <property type="entry name" value="Cell division topological specificity factor MinE"/>
    <property type="match status" value="1"/>
</dbReference>
<dbReference type="InterPro" id="IPR005527">
    <property type="entry name" value="MinE"/>
</dbReference>
<evidence type="ECO:0000313" key="8">
    <source>
        <dbReference type="Proteomes" id="UP001319121"/>
    </source>
</evidence>
<comment type="function">
    <text evidence="5 6">Prevents the cell division inhibition by proteins MinC and MinD at internal division sites while permitting inhibition at polar sites. This ensures cell division at the proper site by restricting the formation of a division septum at the midpoint of the long axis of the cell.</text>
</comment>
<accession>A0AAN1SYD8</accession>
<dbReference type="Pfam" id="PF03776">
    <property type="entry name" value="MinE"/>
    <property type="match status" value="1"/>
</dbReference>
<dbReference type="NCBIfam" id="TIGR01215">
    <property type="entry name" value="minE"/>
    <property type="match status" value="1"/>
</dbReference>
<evidence type="ECO:0000256" key="6">
    <source>
        <dbReference type="HAMAP-Rule" id="MF_00262"/>
    </source>
</evidence>
<sequence>MSMISGLVDYLRGNEKKTASVAKERLQIILAHERAGRGAATPDYMPALQEELLAVIAKYIHIDRDSFKVQLEKHGDYEVLELNITLPEGVRN</sequence>
<dbReference type="InterPro" id="IPR036707">
    <property type="entry name" value="MinE_sf"/>
</dbReference>
<keyword evidence="8" id="KW-1185">Reference proteome</keyword>
<dbReference type="FunFam" id="3.30.1070.10:FF:000001">
    <property type="entry name" value="Cell division topological specificity factor"/>
    <property type="match status" value="1"/>
</dbReference>
<evidence type="ECO:0000256" key="1">
    <source>
        <dbReference type="ARBA" id="ARBA00008168"/>
    </source>
</evidence>
<dbReference type="NCBIfam" id="NF010595">
    <property type="entry name" value="PRK13989.1"/>
    <property type="match status" value="1"/>
</dbReference>
<dbReference type="AlphaFoldDB" id="A0AAN1SYD8"/>
<name>A0AAN1SYD8_9PROT</name>
<dbReference type="SUPFAM" id="SSF55229">
    <property type="entry name" value="Cell division protein MinE topological specificity domain"/>
    <property type="match status" value="1"/>
</dbReference>
<evidence type="ECO:0000256" key="3">
    <source>
        <dbReference type="ARBA" id="ARBA00022618"/>
    </source>
</evidence>
<evidence type="ECO:0000256" key="4">
    <source>
        <dbReference type="ARBA" id="ARBA00023306"/>
    </source>
</evidence>
<reference evidence="7 8" key="1">
    <citation type="submission" date="2019-03" db="EMBL/GenBank/DDBJ databases">
        <title>Complete genome sequence of Ferrigenium kumadai strain An22, a microaerophilic iron-oxidizing bacterium isolated from a paddy field soil.</title>
        <authorList>
            <person name="Watanabe T."/>
            <person name="Asakawa S."/>
        </authorList>
    </citation>
    <scope>NUCLEOTIDE SEQUENCE [LARGE SCALE GENOMIC DNA]</scope>
    <source>
        <strain evidence="7 8">An22</strain>
    </source>
</reference>
<dbReference type="RefSeq" id="WP_212786910.1">
    <property type="nucleotide sequence ID" value="NZ_AP019536.1"/>
</dbReference>
<dbReference type="GO" id="GO:0042802">
    <property type="term" value="F:identical protein binding"/>
    <property type="evidence" value="ECO:0007669"/>
    <property type="project" value="UniProtKB-ARBA"/>
</dbReference>
<keyword evidence="3 6" id="KW-0132">Cell division</keyword>
<dbReference type="HAMAP" id="MF_00262">
    <property type="entry name" value="MinE"/>
    <property type="match status" value="1"/>
</dbReference>
<dbReference type="EMBL" id="AP019536">
    <property type="protein sequence ID" value="BBI99328.1"/>
    <property type="molecule type" value="Genomic_DNA"/>
</dbReference>
<proteinExistence type="inferred from homology"/>
<keyword evidence="4 6" id="KW-0131">Cell cycle</keyword>
<dbReference type="NCBIfam" id="NF001422">
    <property type="entry name" value="PRK00296.1"/>
    <property type="match status" value="1"/>
</dbReference>
<evidence type="ECO:0000313" key="7">
    <source>
        <dbReference type="EMBL" id="BBI99328.1"/>
    </source>
</evidence>
<protein>
    <recommendedName>
        <fullName evidence="2 6">Cell division topological specificity factor</fullName>
    </recommendedName>
</protein>